<organism evidence="1 2">
    <name type="scientific">Mastacembelus armatus</name>
    <name type="common">zig-zag eel</name>
    <dbReference type="NCBI Taxonomy" id="205130"/>
    <lineage>
        <taxon>Eukaryota</taxon>
        <taxon>Metazoa</taxon>
        <taxon>Chordata</taxon>
        <taxon>Craniata</taxon>
        <taxon>Vertebrata</taxon>
        <taxon>Euteleostomi</taxon>
        <taxon>Actinopterygii</taxon>
        <taxon>Neopterygii</taxon>
        <taxon>Teleostei</taxon>
        <taxon>Neoteleostei</taxon>
        <taxon>Acanthomorphata</taxon>
        <taxon>Anabantaria</taxon>
        <taxon>Synbranchiformes</taxon>
        <taxon>Mastacembelidae</taxon>
        <taxon>Mastacembelus</taxon>
    </lineage>
</organism>
<reference evidence="1" key="2">
    <citation type="submission" date="2025-09" db="UniProtKB">
        <authorList>
            <consortium name="Ensembl"/>
        </authorList>
    </citation>
    <scope>IDENTIFICATION</scope>
</reference>
<evidence type="ECO:0000313" key="1">
    <source>
        <dbReference type="Ensembl" id="ENSMAMP00000065241.1"/>
    </source>
</evidence>
<sequence length="155" mass="17115">MGKFKYRVTAGPKPTSVFYVTASTPGEAGPVRYLQNLTQEDTLALETGYTERNEWLEWVWYTAKQTNVSNCIACASARPHLTTTPYPLDLQNSPEGLRCAVTLFHNSTGGAGPCQPFQYLYPSVSKVKPSIPHSGGIVGEINFTHLLTSFITVWK</sequence>
<accession>A0A7N8YHH3</accession>
<evidence type="ECO:0000313" key="2">
    <source>
        <dbReference type="Proteomes" id="UP000261640"/>
    </source>
</evidence>
<protein>
    <submittedName>
        <fullName evidence="1">Uncharacterized protein</fullName>
    </submittedName>
</protein>
<dbReference type="InParanoid" id="A0A7N8YHH3"/>
<name>A0A7N8YHH3_9TELE</name>
<dbReference type="Ensembl" id="ENSMAMT00000066739.1">
    <property type="protein sequence ID" value="ENSMAMP00000065241.1"/>
    <property type="gene ID" value="ENSMAMG00000025677.1"/>
</dbReference>
<proteinExistence type="predicted"/>
<dbReference type="GeneTree" id="ENSGT00940000177163"/>
<keyword evidence="2" id="KW-1185">Reference proteome</keyword>
<dbReference type="Proteomes" id="UP000261640">
    <property type="component" value="Unplaced"/>
</dbReference>
<dbReference type="AlphaFoldDB" id="A0A7N8YHH3"/>
<reference evidence="1" key="1">
    <citation type="submission" date="2025-08" db="UniProtKB">
        <authorList>
            <consortium name="Ensembl"/>
        </authorList>
    </citation>
    <scope>IDENTIFICATION</scope>
</reference>